<dbReference type="PANTHER" id="PTHR12125:SF1">
    <property type="entry name" value="F-BOX ONLY PROTEIN 50"/>
    <property type="match status" value="1"/>
</dbReference>
<keyword evidence="4" id="KW-1133">Transmembrane helix</keyword>
<feature type="domain" description="FBA" evidence="6">
    <location>
        <begin position="233"/>
        <end position="402"/>
    </location>
</feature>
<dbReference type="CDD" id="cd00033">
    <property type="entry name" value="CCP"/>
    <property type="match status" value="1"/>
</dbReference>
<proteinExistence type="predicted"/>
<dbReference type="SUPFAM" id="SSF57535">
    <property type="entry name" value="Complement control module/SCR domain"/>
    <property type="match status" value="1"/>
</dbReference>
<organism evidence="7 8">
    <name type="scientific">Phrynosoma platyrhinos</name>
    <name type="common">Desert horned lizard</name>
    <dbReference type="NCBI Taxonomy" id="52577"/>
    <lineage>
        <taxon>Eukaryota</taxon>
        <taxon>Metazoa</taxon>
        <taxon>Chordata</taxon>
        <taxon>Craniata</taxon>
        <taxon>Vertebrata</taxon>
        <taxon>Euteleostomi</taxon>
        <taxon>Lepidosauria</taxon>
        <taxon>Squamata</taxon>
        <taxon>Bifurcata</taxon>
        <taxon>Unidentata</taxon>
        <taxon>Episquamata</taxon>
        <taxon>Toxicofera</taxon>
        <taxon>Iguania</taxon>
        <taxon>Phrynosomatidae</taxon>
        <taxon>Phrynosomatinae</taxon>
        <taxon>Phrynosoma</taxon>
    </lineage>
</organism>
<reference evidence="7 8" key="1">
    <citation type="journal article" date="2022" name="Gigascience">
        <title>A chromosome-level genome assembly and annotation of the desert horned lizard, Phrynosoma platyrhinos, provides insight into chromosomal rearrangements among reptiles.</title>
        <authorList>
            <person name="Koochekian N."/>
            <person name="Ascanio A."/>
            <person name="Farleigh K."/>
            <person name="Card D.C."/>
            <person name="Schield D.R."/>
            <person name="Castoe T.A."/>
            <person name="Jezkova T."/>
        </authorList>
    </citation>
    <scope>NUCLEOTIDE SEQUENCE [LARGE SCALE GENOMIC DNA]</scope>
    <source>
        <strain evidence="7">NK-2021</strain>
    </source>
</reference>
<feature type="non-terminal residue" evidence="7">
    <location>
        <position position="1"/>
    </location>
</feature>
<evidence type="ECO:0000256" key="4">
    <source>
        <dbReference type="SAM" id="Phobius"/>
    </source>
</evidence>
<dbReference type="Pfam" id="PF04300">
    <property type="entry name" value="FBA"/>
    <property type="match status" value="1"/>
</dbReference>
<dbReference type="InterPro" id="IPR008979">
    <property type="entry name" value="Galactose-bd-like_sf"/>
</dbReference>
<keyword evidence="2" id="KW-0768">Sushi</keyword>
<dbReference type="SMART" id="SM01198">
    <property type="entry name" value="FBA"/>
    <property type="match status" value="1"/>
</dbReference>
<evidence type="ECO:0000256" key="3">
    <source>
        <dbReference type="SAM" id="MobiDB-lite"/>
    </source>
</evidence>
<dbReference type="Proteomes" id="UP000826234">
    <property type="component" value="Unassembled WGS sequence"/>
</dbReference>
<gene>
    <name evidence="7" type="ORF">JD844_006041</name>
</gene>
<dbReference type="SUPFAM" id="SSF49785">
    <property type="entry name" value="Galactose-binding domain-like"/>
    <property type="match status" value="1"/>
</dbReference>
<evidence type="ECO:0000259" key="6">
    <source>
        <dbReference type="PROSITE" id="PS51114"/>
    </source>
</evidence>
<evidence type="ECO:0000313" key="7">
    <source>
        <dbReference type="EMBL" id="KAH0631620.1"/>
    </source>
</evidence>
<dbReference type="InterPro" id="IPR035976">
    <property type="entry name" value="Sushi/SCR/CCP_sf"/>
</dbReference>
<sequence length="404" mass="44170">VVLNLGIIRPLLDLIIQMEFLHGSQQFLQRLFVGLVLASLCDAKVFLHGKGCGVPDMPVHGISQCQPPLCEEPLDSGMFKLGTLVEFFCQPGFALVGLPALAICQGGQWHTVRGLVCKPIETPHPTGLMVATSVPLVVAAALTLAALAVLAAVCVMLMTPTCSSCHCTEPANSAYEAMEDPEDVEDVDGEEADNDEGPLPSYEEAVGGHLGTSLTFGGHHSDPLVHPQEDLAFDLKLAEERGGVNISEPAPPCRPEPSRKSLDSTDIFKGWQISTEPLPTDQEENPLKFGLPRYSWCIKQQCIDLLAEGLWEELLDLYQPNITIMDWYENSKLARSVYELHVQLLGTDGTTVIREFHHVSHVFEDYGPGVRYVHFLHKTKDAETAAGLLRTRATDSSVSVQLRD</sequence>
<dbReference type="PROSITE" id="PS51114">
    <property type="entry name" value="FBA"/>
    <property type="match status" value="1"/>
</dbReference>
<dbReference type="InterPro" id="IPR039752">
    <property type="entry name" value="F-box_only"/>
</dbReference>
<feature type="domain" description="Sushi" evidence="5">
    <location>
        <begin position="68"/>
        <end position="119"/>
    </location>
</feature>
<dbReference type="EMBL" id="JAIPUX010000035">
    <property type="protein sequence ID" value="KAH0631620.1"/>
    <property type="molecule type" value="Genomic_DNA"/>
</dbReference>
<evidence type="ECO:0000256" key="2">
    <source>
        <dbReference type="PROSITE-ProRule" id="PRU00302"/>
    </source>
</evidence>
<name>A0ABQ7TPA2_PHRPL</name>
<evidence type="ECO:0000313" key="8">
    <source>
        <dbReference type="Proteomes" id="UP000826234"/>
    </source>
</evidence>
<dbReference type="SMART" id="SM00032">
    <property type="entry name" value="CCP"/>
    <property type="match status" value="1"/>
</dbReference>
<protein>
    <submittedName>
        <fullName evidence="7">Uncharacterized protein</fullName>
    </submittedName>
</protein>
<dbReference type="Gene3D" id="2.10.70.10">
    <property type="entry name" value="Complement Module, domain 1"/>
    <property type="match status" value="1"/>
</dbReference>
<dbReference type="InterPro" id="IPR007397">
    <property type="entry name" value="F-box-assoc_dom"/>
</dbReference>
<dbReference type="InterPro" id="IPR000436">
    <property type="entry name" value="Sushi_SCR_CCP_dom"/>
</dbReference>
<comment type="caution">
    <text evidence="2">Lacks conserved residue(s) required for the propagation of feature annotation.</text>
</comment>
<keyword evidence="4" id="KW-0812">Transmembrane</keyword>
<keyword evidence="1" id="KW-1015">Disulfide bond</keyword>
<dbReference type="PROSITE" id="PS50923">
    <property type="entry name" value="SUSHI"/>
    <property type="match status" value="1"/>
</dbReference>
<dbReference type="PANTHER" id="PTHR12125">
    <property type="entry name" value="F-BOX ONLY PROTEIN 6-LIKE PROTEIN"/>
    <property type="match status" value="1"/>
</dbReference>
<dbReference type="Pfam" id="PF00084">
    <property type="entry name" value="Sushi"/>
    <property type="match status" value="1"/>
</dbReference>
<dbReference type="Gene3D" id="2.60.120.260">
    <property type="entry name" value="Galactose-binding domain-like"/>
    <property type="match status" value="1"/>
</dbReference>
<feature type="compositionally biased region" description="Acidic residues" evidence="3">
    <location>
        <begin position="178"/>
        <end position="196"/>
    </location>
</feature>
<comment type="caution">
    <text evidence="7">The sequence shown here is derived from an EMBL/GenBank/DDBJ whole genome shotgun (WGS) entry which is preliminary data.</text>
</comment>
<evidence type="ECO:0000259" key="5">
    <source>
        <dbReference type="PROSITE" id="PS50923"/>
    </source>
</evidence>
<evidence type="ECO:0000256" key="1">
    <source>
        <dbReference type="ARBA" id="ARBA00023157"/>
    </source>
</evidence>
<keyword evidence="8" id="KW-1185">Reference proteome</keyword>
<feature type="region of interest" description="Disordered" evidence="3">
    <location>
        <begin position="178"/>
        <end position="198"/>
    </location>
</feature>
<accession>A0ABQ7TPA2</accession>
<keyword evidence="4" id="KW-0472">Membrane</keyword>
<feature type="transmembrane region" description="Helical" evidence="4">
    <location>
        <begin position="136"/>
        <end position="158"/>
    </location>
</feature>